<comment type="similarity">
    <text evidence="2">In the N-terminal section; belongs to the NhaA Na(+)/H(+) (TC 2.A.33) antiporter family.</text>
</comment>
<keyword evidence="8 12" id="KW-0915">Sodium</keyword>
<evidence type="ECO:0000256" key="10">
    <source>
        <dbReference type="ARBA" id="ARBA00023136"/>
    </source>
</evidence>
<feature type="transmembrane region" description="Helical" evidence="12">
    <location>
        <begin position="76"/>
        <end position="93"/>
    </location>
</feature>
<evidence type="ECO:0000256" key="1">
    <source>
        <dbReference type="ARBA" id="ARBA00004429"/>
    </source>
</evidence>
<feature type="transmembrane region" description="Helical" evidence="12">
    <location>
        <begin position="369"/>
        <end position="392"/>
    </location>
</feature>
<dbReference type="PANTHER" id="PTHR30341:SF0">
    <property type="entry name" value="NA(+)_H(+) ANTIPORTER NHAA"/>
    <property type="match status" value="1"/>
</dbReference>
<dbReference type="KEGG" id="rop:ROP_14060"/>
<evidence type="ECO:0000259" key="13">
    <source>
        <dbReference type="PROSITE" id="PS51352"/>
    </source>
</evidence>
<feature type="transmembrane region" description="Helical" evidence="12">
    <location>
        <begin position="334"/>
        <end position="357"/>
    </location>
</feature>
<evidence type="ECO:0000313" key="14">
    <source>
        <dbReference type="EMBL" id="BAH49653.1"/>
    </source>
</evidence>
<evidence type="ECO:0000256" key="2">
    <source>
        <dbReference type="ARBA" id="ARBA00007006"/>
    </source>
</evidence>
<feature type="transmembrane region" description="Helical" evidence="12">
    <location>
        <begin position="136"/>
        <end position="158"/>
    </location>
</feature>
<keyword evidence="4 12" id="KW-0050">Antiport</keyword>
<dbReference type="Gene3D" id="3.40.30.10">
    <property type="entry name" value="Glutaredoxin"/>
    <property type="match status" value="1"/>
</dbReference>
<comment type="subcellular location">
    <subcellularLocation>
        <location evidence="1">Cell inner membrane</location>
        <topology evidence="1">Multi-pass membrane protein</topology>
    </subcellularLocation>
    <subcellularLocation>
        <location evidence="12">Cell membrane</location>
        <topology evidence="12">Multi-pass membrane protein</topology>
    </subcellularLocation>
</comment>
<dbReference type="NCBIfam" id="TIGR00773">
    <property type="entry name" value="NhaA"/>
    <property type="match status" value="1"/>
</dbReference>
<proteinExistence type="inferred from homology"/>
<dbReference type="InterPro" id="IPR012336">
    <property type="entry name" value="Thioredoxin-like_fold"/>
</dbReference>
<gene>
    <name evidence="12" type="primary">nhaA</name>
    <name evidence="14" type="ordered locus">ROP_14060</name>
</gene>
<dbReference type="PANTHER" id="PTHR30341">
    <property type="entry name" value="SODIUM ION/PROTON ANTIPORTER NHAA-RELATED"/>
    <property type="match status" value="1"/>
</dbReference>
<feature type="transmembrane region" description="Helical" evidence="12">
    <location>
        <begin position="303"/>
        <end position="322"/>
    </location>
</feature>
<dbReference type="GO" id="GO:0006885">
    <property type="term" value="P:regulation of pH"/>
    <property type="evidence" value="ECO:0007669"/>
    <property type="project" value="UniProtKB-UniRule"/>
</dbReference>
<dbReference type="InterPro" id="IPR013766">
    <property type="entry name" value="Thioredoxin_domain"/>
</dbReference>
<organism evidence="14 15">
    <name type="scientific">Rhodococcus opacus (strain B4)</name>
    <dbReference type="NCBI Taxonomy" id="632772"/>
    <lineage>
        <taxon>Bacteria</taxon>
        <taxon>Bacillati</taxon>
        <taxon>Actinomycetota</taxon>
        <taxon>Actinomycetes</taxon>
        <taxon>Mycobacteriales</taxon>
        <taxon>Nocardiaceae</taxon>
        <taxon>Rhodococcus</taxon>
    </lineage>
</organism>
<evidence type="ECO:0000256" key="7">
    <source>
        <dbReference type="ARBA" id="ARBA00022989"/>
    </source>
</evidence>
<protein>
    <recommendedName>
        <fullName evidence="12">Na(+)/H(+) antiporter NhaA</fullName>
    </recommendedName>
    <alternativeName>
        <fullName evidence="12">Sodium/proton antiporter NhaA</fullName>
    </alternativeName>
</protein>
<dbReference type="PATRIC" id="fig|632772.20.peg.1484"/>
<evidence type="ECO:0000256" key="11">
    <source>
        <dbReference type="ARBA" id="ARBA00023201"/>
    </source>
</evidence>
<dbReference type="Pfam" id="PF13462">
    <property type="entry name" value="Thioredoxin_4"/>
    <property type="match status" value="1"/>
</dbReference>
<reference evidence="14 15" key="1">
    <citation type="submission" date="2009-03" db="EMBL/GenBank/DDBJ databases">
        <title>Comparison of the complete genome sequences of Rhodococcus erythropolis PR4 and Rhodococcus opacus B4.</title>
        <authorList>
            <person name="Takarada H."/>
            <person name="Sekine M."/>
            <person name="Hosoyama A."/>
            <person name="Yamada R."/>
            <person name="Fujisawa T."/>
            <person name="Omata S."/>
            <person name="Shimizu A."/>
            <person name="Tsukatani N."/>
            <person name="Tanikawa S."/>
            <person name="Fujita N."/>
            <person name="Harayama S."/>
        </authorList>
    </citation>
    <scope>NUCLEOTIDE SEQUENCE [LARGE SCALE GENOMIC DNA]</scope>
    <source>
        <strain evidence="14 15">B4</strain>
    </source>
</reference>
<accession>C1AXE9</accession>
<keyword evidence="7 12" id="KW-1133">Transmembrane helix</keyword>
<dbReference type="PROSITE" id="PS51352">
    <property type="entry name" value="THIOREDOXIN_2"/>
    <property type="match status" value="1"/>
</dbReference>
<dbReference type="InterPro" id="IPR023171">
    <property type="entry name" value="Na/H_antiporter_dom_sf"/>
</dbReference>
<keyword evidence="6 12" id="KW-0812">Transmembrane</keyword>
<keyword evidence="9 12" id="KW-0406">Ion transport</keyword>
<evidence type="ECO:0000256" key="6">
    <source>
        <dbReference type="ARBA" id="ARBA00022692"/>
    </source>
</evidence>
<keyword evidence="3 12" id="KW-0813">Transport</keyword>
<feature type="domain" description="Thioredoxin" evidence="13">
    <location>
        <begin position="430"/>
        <end position="617"/>
    </location>
</feature>
<dbReference type="SUPFAM" id="SSF52833">
    <property type="entry name" value="Thioredoxin-like"/>
    <property type="match status" value="1"/>
</dbReference>
<feature type="transmembrane region" description="Helical" evidence="12">
    <location>
        <begin position="404"/>
        <end position="424"/>
    </location>
</feature>
<dbReference type="GO" id="GO:0005886">
    <property type="term" value="C:plasma membrane"/>
    <property type="evidence" value="ECO:0007669"/>
    <property type="project" value="UniProtKB-SubCell"/>
</dbReference>
<dbReference type="HOGENOM" id="CLU_015803_3_0_11"/>
<feature type="transmembrane region" description="Helical" evidence="12">
    <location>
        <begin position="194"/>
        <end position="210"/>
    </location>
</feature>
<dbReference type="InterPro" id="IPR004670">
    <property type="entry name" value="NhaA"/>
</dbReference>
<evidence type="ECO:0000256" key="5">
    <source>
        <dbReference type="ARBA" id="ARBA00022475"/>
    </source>
</evidence>
<keyword evidence="5 12" id="KW-1003">Cell membrane</keyword>
<evidence type="ECO:0000313" key="15">
    <source>
        <dbReference type="Proteomes" id="UP000002212"/>
    </source>
</evidence>
<evidence type="ECO:0000256" key="4">
    <source>
        <dbReference type="ARBA" id="ARBA00022449"/>
    </source>
</evidence>
<dbReference type="Gene3D" id="1.20.1530.10">
    <property type="entry name" value="Na+/H+ antiporter like domain"/>
    <property type="match status" value="1"/>
</dbReference>
<feature type="transmembrane region" description="Helical" evidence="12">
    <location>
        <begin position="30"/>
        <end position="48"/>
    </location>
</feature>
<dbReference type="STRING" id="632772.ROP_14060"/>
<evidence type="ECO:0000256" key="8">
    <source>
        <dbReference type="ARBA" id="ARBA00023053"/>
    </source>
</evidence>
<comment type="catalytic activity">
    <reaction evidence="12">
        <text>Na(+)(in) + 2 H(+)(out) = Na(+)(out) + 2 H(+)(in)</text>
        <dbReference type="Rhea" id="RHEA:29251"/>
        <dbReference type="ChEBI" id="CHEBI:15378"/>
        <dbReference type="ChEBI" id="CHEBI:29101"/>
    </reaction>
</comment>
<feature type="transmembrane region" description="Helical" evidence="12">
    <location>
        <begin position="165"/>
        <end position="188"/>
    </location>
</feature>
<feature type="transmembrane region" description="Helical" evidence="12">
    <location>
        <begin position="215"/>
        <end position="232"/>
    </location>
</feature>
<comment type="similarity">
    <text evidence="12">Belongs to the NhaA Na(+)/H(+) (TC 2.A.33) antiporter family.</text>
</comment>
<comment type="function">
    <text evidence="12">Na(+)/H(+) antiporter that extrudes sodium in exchange for external protons.</text>
</comment>
<dbReference type="OrthoDB" id="117402at2"/>
<sequence length="622" mass="67069">MTVDQSSPTTLRRLSMRLAEIRDDTDDDKLSAGFLLVATVLALVWANIGHSYESFWHTPVTIQIGDYSVGLDLKHWVNDGLMTLFFFVVGLEVKRELTIGELTDRSRAAVPILAAIAGLALPAALFLVLNPTGEEAAAWGVVVSTDTAFVLGALALVGPRCPARLRLFILTLAVADDIGALAIIAFFYTDDLRLGPLLLGCVGLLLIMQLRKLEVWRGVAYFVVAAATWVAFYESGVHPTLVGVLIALILPVYPPRRSEVERAGELTRAFRQSPNSDYARAAQLGVLRAVSVNERLLRFYQPYTAFLVVPIFALANAGVVITGQTLADAARSPLAWGIVLGLVVGKLVGITAATAVFSKLRPGSLPPGLTLSQITGGSALAGIGFTISLFIVDLAIDSPELANEAGVGVLTAAVIATVLGWALFRLSDWRYPPTKAPGLTLLRPVALTRDHVRGPADAPLTLVEYGDFECPFCSKATGSIRDVRAHFGDELRYVFRHLPLDEVHPHARFAAQASEAAAAQGRFWEMHDHLFANSDALAEDEIFGYAAELGLDTDRFEEDIRKGEYLHRVDDDELDAESSDFHGTPTFYLGATGTDLTRHTGPYDAATLIGRLEEARGAGGAL</sequence>
<feature type="transmembrane region" description="Helical" evidence="12">
    <location>
        <begin position="108"/>
        <end position="130"/>
    </location>
</feature>
<dbReference type="EMBL" id="AP011115">
    <property type="protein sequence ID" value="BAH49653.1"/>
    <property type="molecule type" value="Genomic_DNA"/>
</dbReference>
<keyword evidence="11 12" id="KW-0739">Sodium transport</keyword>
<evidence type="ECO:0000256" key="3">
    <source>
        <dbReference type="ARBA" id="ARBA00022448"/>
    </source>
</evidence>
<keyword evidence="10 12" id="KW-0472">Membrane</keyword>
<dbReference type="RefSeq" id="WP_012688625.1">
    <property type="nucleotide sequence ID" value="NC_012522.1"/>
</dbReference>
<dbReference type="GO" id="GO:0015385">
    <property type="term" value="F:sodium:proton antiporter activity"/>
    <property type="evidence" value="ECO:0007669"/>
    <property type="project" value="UniProtKB-UniRule"/>
</dbReference>
<dbReference type="AlphaFoldDB" id="C1AXE9"/>
<dbReference type="Pfam" id="PF06965">
    <property type="entry name" value="Na_H_antiport_1"/>
    <property type="match status" value="1"/>
</dbReference>
<evidence type="ECO:0000256" key="12">
    <source>
        <dbReference type="HAMAP-Rule" id="MF_01844"/>
    </source>
</evidence>
<dbReference type="InterPro" id="IPR036249">
    <property type="entry name" value="Thioredoxin-like_sf"/>
</dbReference>
<name>C1AXE9_RHOOB</name>
<dbReference type="Proteomes" id="UP000002212">
    <property type="component" value="Chromosome"/>
</dbReference>
<evidence type="ECO:0000256" key="9">
    <source>
        <dbReference type="ARBA" id="ARBA00023065"/>
    </source>
</evidence>
<dbReference type="HAMAP" id="MF_01844">
    <property type="entry name" value="NhaA"/>
    <property type="match status" value="1"/>
</dbReference>